<dbReference type="RefSeq" id="WP_081197379.1">
    <property type="nucleotide sequence ID" value="NZ_FOCZ01000003.1"/>
</dbReference>
<dbReference type="PROSITE" id="PS51257">
    <property type="entry name" value="PROKAR_LIPOPROTEIN"/>
    <property type="match status" value="1"/>
</dbReference>
<evidence type="ECO:0008006" key="4">
    <source>
        <dbReference type="Google" id="ProtNLM"/>
    </source>
</evidence>
<reference evidence="3" key="1">
    <citation type="submission" date="2016-04" db="EMBL/GenBank/DDBJ databases">
        <authorList>
            <person name="Chen L."/>
            <person name="Zhuang W."/>
            <person name="Wang G."/>
        </authorList>
    </citation>
    <scope>NUCLEOTIDE SEQUENCE [LARGE SCALE GENOMIC DNA]</scope>
    <source>
        <strain evidence="3">17621</strain>
    </source>
</reference>
<dbReference type="AlphaFoldDB" id="A0A1V9F807"/>
<evidence type="ECO:0000313" key="3">
    <source>
        <dbReference type="Proteomes" id="UP000192610"/>
    </source>
</evidence>
<dbReference type="InterPro" id="IPR011990">
    <property type="entry name" value="TPR-like_helical_dom_sf"/>
</dbReference>
<sequence>MNKQIRIAAVLAAAITTLLTSGCNKFDQINTNPDKPVKVTPDMLATTLILDATKATFRSNTDFVRPAQLGKYTCWSSSPSTEQYNYFGRTDFLSLPVLNNIKPMVDLATTDPLKNAYSGLGKCMRALKFFYLTMQLGDIPYTQALSGEEGTLKPEYDTQKDVFLGLLKELDEANDLFANASDFPGDPVYGGKVTQWRKFANSLQLQILMNLYKKTADADLKVVTRFQDIINNRPIFQSNADNFGLVFSNVAGQKYPFYIEGNQSYVYVMVSSFLIDSLKAFNDNRLFYYANPSPVKVAAGKAVSDPAAYSGPDPAAPYSDITKVASSKDYSPINDRYLQLPQGEPVYMLSYAQLKFIMAEAGIRGWIPGGGEAHYTDGIKAAMHCVADNTPDDPLYHHNQKITDTYIQNTYLQQAKVKFATSTDDKLRQVWIQQYLSLFLQAPYSAYYEYRRTGYPVFTINPASNLNTPTNKIPQRYLYPQSELDYNKEHVVEAIQRQYNGDDNVNNPMWILQD</sequence>
<dbReference type="SUPFAM" id="SSF48452">
    <property type="entry name" value="TPR-like"/>
    <property type="match status" value="1"/>
</dbReference>
<accession>A0A1V9F807</accession>
<dbReference type="Pfam" id="PF12771">
    <property type="entry name" value="SusD-like_2"/>
    <property type="match status" value="1"/>
</dbReference>
<organism evidence="2 3">
    <name type="scientific">Niastella yeongjuensis</name>
    <dbReference type="NCBI Taxonomy" id="354355"/>
    <lineage>
        <taxon>Bacteria</taxon>
        <taxon>Pseudomonadati</taxon>
        <taxon>Bacteroidota</taxon>
        <taxon>Chitinophagia</taxon>
        <taxon>Chitinophagales</taxon>
        <taxon>Chitinophagaceae</taxon>
        <taxon>Niastella</taxon>
    </lineage>
</organism>
<name>A0A1V9F807_9BACT</name>
<evidence type="ECO:0000256" key="1">
    <source>
        <dbReference type="SAM" id="SignalP"/>
    </source>
</evidence>
<dbReference type="OrthoDB" id="9766256at2"/>
<keyword evidence="1" id="KW-0732">Signal</keyword>
<dbReference type="EMBL" id="LVXG01000003">
    <property type="protein sequence ID" value="OQP54550.1"/>
    <property type="molecule type" value="Genomic_DNA"/>
</dbReference>
<comment type="caution">
    <text evidence="2">The sequence shown here is derived from an EMBL/GenBank/DDBJ whole genome shotgun (WGS) entry which is preliminary data.</text>
</comment>
<dbReference type="Gene3D" id="1.25.40.390">
    <property type="match status" value="1"/>
</dbReference>
<proteinExistence type="predicted"/>
<dbReference type="Proteomes" id="UP000192610">
    <property type="component" value="Unassembled WGS sequence"/>
</dbReference>
<keyword evidence="3" id="KW-1185">Reference proteome</keyword>
<feature type="signal peptide" evidence="1">
    <location>
        <begin position="1"/>
        <end position="22"/>
    </location>
</feature>
<evidence type="ECO:0000313" key="2">
    <source>
        <dbReference type="EMBL" id="OQP54550.1"/>
    </source>
</evidence>
<gene>
    <name evidence="2" type="ORF">A4H97_21510</name>
</gene>
<feature type="chain" id="PRO_5010718010" description="SusD/RagB family nutrient-binding outer membrane lipoprotein" evidence="1">
    <location>
        <begin position="23"/>
        <end position="514"/>
    </location>
</feature>
<dbReference type="STRING" id="354355.SAMN05660816_01816"/>
<dbReference type="InterPro" id="IPR041662">
    <property type="entry name" value="SusD-like_2"/>
</dbReference>
<protein>
    <recommendedName>
        <fullName evidence="4">SusD/RagB family nutrient-binding outer membrane lipoprotein</fullName>
    </recommendedName>
</protein>